<dbReference type="InterPro" id="IPR036875">
    <property type="entry name" value="Znf_CCHC_sf"/>
</dbReference>
<gene>
    <name evidence="3" type="ORF">ALC60_12143</name>
</gene>
<evidence type="ECO:0000259" key="2">
    <source>
        <dbReference type="SMART" id="SM00343"/>
    </source>
</evidence>
<dbReference type="SUPFAM" id="SSF57756">
    <property type="entry name" value="Retrovirus zinc finger-like domains"/>
    <property type="match status" value="2"/>
</dbReference>
<sequence>MSKEGTFEELESRAIDAERELETVKTLRQIVLRGKTSSDNKYTNSTPVRRVGAEAITCQYCHKIGHTADRCRLISSNKPRRDFLSNTNSGQTNFASNNRNYNNPRTPSPPGESQNPGNTSQIICRYCKKMGHAIEDCRKRAFNNQVRNSQVQGNEEIPAKTGAIPGNTNTRPARAITTTFDTDIEQ</sequence>
<protein>
    <recommendedName>
        <fullName evidence="2">CCHC-type domain-containing protein</fullName>
    </recommendedName>
</protein>
<feature type="compositionally biased region" description="Polar residues" evidence="1">
    <location>
        <begin position="84"/>
        <end position="118"/>
    </location>
</feature>
<dbReference type="GO" id="GO:0003676">
    <property type="term" value="F:nucleic acid binding"/>
    <property type="evidence" value="ECO:0007669"/>
    <property type="project" value="InterPro"/>
</dbReference>
<dbReference type="AlphaFoldDB" id="A0A151WM79"/>
<feature type="domain" description="CCHC-type" evidence="2">
    <location>
        <begin position="57"/>
        <end position="73"/>
    </location>
</feature>
<evidence type="ECO:0000313" key="4">
    <source>
        <dbReference type="Proteomes" id="UP000075809"/>
    </source>
</evidence>
<feature type="domain" description="CCHC-type" evidence="2">
    <location>
        <begin position="123"/>
        <end position="139"/>
    </location>
</feature>
<dbReference type="Gene3D" id="4.10.60.10">
    <property type="entry name" value="Zinc finger, CCHC-type"/>
    <property type="match status" value="1"/>
</dbReference>
<feature type="region of interest" description="Disordered" evidence="1">
    <location>
        <begin position="79"/>
        <end position="118"/>
    </location>
</feature>
<reference evidence="3 4" key="1">
    <citation type="submission" date="2015-09" db="EMBL/GenBank/DDBJ databases">
        <title>Trachymyrmex zeteki WGS genome.</title>
        <authorList>
            <person name="Nygaard S."/>
            <person name="Hu H."/>
            <person name="Boomsma J."/>
            <person name="Zhang G."/>
        </authorList>
    </citation>
    <scope>NUCLEOTIDE SEQUENCE [LARGE SCALE GENOMIC DNA]</scope>
    <source>
        <strain evidence="3">Tzet28-1</strain>
        <tissue evidence="3">Whole body</tissue>
    </source>
</reference>
<dbReference type="EMBL" id="KQ982955">
    <property type="protein sequence ID" value="KYQ48805.1"/>
    <property type="molecule type" value="Genomic_DNA"/>
</dbReference>
<proteinExistence type="predicted"/>
<keyword evidence="4" id="KW-1185">Reference proteome</keyword>
<dbReference type="InterPro" id="IPR001878">
    <property type="entry name" value="Znf_CCHC"/>
</dbReference>
<accession>A0A151WM79</accession>
<evidence type="ECO:0000256" key="1">
    <source>
        <dbReference type="SAM" id="MobiDB-lite"/>
    </source>
</evidence>
<dbReference type="Proteomes" id="UP000075809">
    <property type="component" value="Unassembled WGS sequence"/>
</dbReference>
<dbReference type="SMART" id="SM00343">
    <property type="entry name" value="ZnF_C2HC"/>
    <property type="match status" value="2"/>
</dbReference>
<evidence type="ECO:0000313" key="3">
    <source>
        <dbReference type="EMBL" id="KYQ48805.1"/>
    </source>
</evidence>
<name>A0A151WM79_9HYME</name>
<dbReference type="GO" id="GO:0008270">
    <property type="term" value="F:zinc ion binding"/>
    <property type="evidence" value="ECO:0007669"/>
    <property type="project" value="InterPro"/>
</dbReference>
<organism evidence="3 4">
    <name type="scientific">Mycetomoellerius zeteki</name>
    <dbReference type="NCBI Taxonomy" id="64791"/>
    <lineage>
        <taxon>Eukaryota</taxon>
        <taxon>Metazoa</taxon>
        <taxon>Ecdysozoa</taxon>
        <taxon>Arthropoda</taxon>
        <taxon>Hexapoda</taxon>
        <taxon>Insecta</taxon>
        <taxon>Pterygota</taxon>
        <taxon>Neoptera</taxon>
        <taxon>Endopterygota</taxon>
        <taxon>Hymenoptera</taxon>
        <taxon>Apocrita</taxon>
        <taxon>Aculeata</taxon>
        <taxon>Formicoidea</taxon>
        <taxon>Formicidae</taxon>
        <taxon>Myrmicinae</taxon>
        <taxon>Mycetomoellerius</taxon>
    </lineage>
</organism>